<keyword evidence="1" id="KW-0472">Membrane</keyword>
<dbReference type="EMBL" id="CP020814">
    <property type="protein sequence ID" value="ARK32508.1"/>
    <property type="molecule type" value="Genomic_DNA"/>
</dbReference>
<sequence>MDFLVSTLFTIFMYAWIGSLAVVVIALGVYVGLQMHVKAEEKKKRKQQSLEDGARR</sequence>
<keyword evidence="1" id="KW-1133">Transmembrane helix</keyword>
<reference evidence="2 3" key="1">
    <citation type="submission" date="2017-04" db="EMBL/GenBank/DDBJ databases">
        <title>Bacillus krulwichiae AM31D Genome sequencing and assembly.</title>
        <authorList>
            <person name="Krulwich T.A."/>
            <person name="Anastor L."/>
            <person name="Ehrlich R."/>
            <person name="Ehrlich G.D."/>
            <person name="Janto B."/>
        </authorList>
    </citation>
    <scope>NUCLEOTIDE SEQUENCE [LARGE SCALE GENOMIC DNA]</scope>
    <source>
        <strain evidence="2 3">AM31D</strain>
    </source>
</reference>
<dbReference type="Proteomes" id="UP000193006">
    <property type="component" value="Chromosome"/>
</dbReference>
<dbReference type="RefSeq" id="WP_157076921.1">
    <property type="nucleotide sequence ID" value="NZ_CP020814.1"/>
</dbReference>
<gene>
    <name evidence="2" type="ORF">BkAM31D_23035</name>
</gene>
<keyword evidence="1" id="KW-0812">Transmembrane</keyword>
<evidence type="ECO:0000313" key="3">
    <source>
        <dbReference type="Proteomes" id="UP000193006"/>
    </source>
</evidence>
<evidence type="ECO:0000256" key="1">
    <source>
        <dbReference type="SAM" id="Phobius"/>
    </source>
</evidence>
<dbReference type="AlphaFoldDB" id="A0A1X9MGD7"/>
<feature type="transmembrane region" description="Helical" evidence="1">
    <location>
        <begin position="12"/>
        <end position="33"/>
    </location>
</feature>
<keyword evidence="3" id="KW-1185">Reference proteome</keyword>
<organism evidence="2 3">
    <name type="scientific">Halalkalibacter krulwichiae</name>
    <dbReference type="NCBI Taxonomy" id="199441"/>
    <lineage>
        <taxon>Bacteria</taxon>
        <taxon>Bacillati</taxon>
        <taxon>Bacillota</taxon>
        <taxon>Bacilli</taxon>
        <taxon>Bacillales</taxon>
        <taxon>Bacillaceae</taxon>
        <taxon>Halalkalibacter</taxon>
    </lineage>
</organism>
<dbReference type="KEGG" id="bkw:BkAM31D_23035"/>
<accession>A0A1X9MGD7</accession>
<name>A0A1X9MGD7_9BACI</name>
<evidence type="ECO:0000313" key="2">
    <source>
        <dbReference type="EMBL" id="ARK32508.1"/>
    </source>
</evidence>
<protein>
    <submittedName>
        <fullName evidence="2">Uncharacterized protein</fullName>
    </submittedName>
</protein>
<proteinExistence type="predicted"/>